<evidence type="ECO:0000313" key="3">
    <source>
        <dbReference type="EMBL" id="CAG2192422.1"/>
    </source>
</evidence>
<dbReference type="Gene3D" id="1.10.10.60">
    <property type="entry name" value="Homeodomain-like"/>
    <property type="match status" value="1"/>
</dbReference>
<organism evidence="3 4">
    <name type="scientific">Mytilus edulis</name>
    <name type="common">Blue mussel</name>
    <dbReference type="NCBI Taxonomy" id="6550"/>
    <lineage>
        <taxon>Eukaryota</taxon>
        <taxon>Metazoa</taxon>
        <taxon>Spiralia</taxon>
        <taxon>Lophotrochozoa</taxon>
        <taxon>Mollusca</taxon>
        <taxon>Bivalvia</taxon>
        <taxon>Autobranchia</taxon>
        <taxon>Pteriomorphia</taxon>
        <taxon>Mytilida</taxon>
        <taxon>Mytiloidea</taxon>
        <taxon>Mytilidae</taxon>
        <taxon>Mytilinae</taxon>
        <taxon>Mytilus</taxon>
    </lineage>
</organism>
<evidence type="ECO:0000256" key="1">
    <source>
        <dbReference type="SAM" id="MobiDB-lite"/>
    </source>
</evidence>
<sequence length="369" mass="41979">MNRHIRTMHGLSEFENDTNGDDESQDSVSSEDVDTDNDSEANHSETDSNLSDNSGDEFGEGWNNTDSEEDSNDPWDVIVSQTFVSFSNSDKPCMQIESCFETVHVFSAVAQAKAEMTHIESIVLNVLDGSKYSNCDCCIYGYQKTTIHRENAFVKETFFHNSKKAYMVARQFQCSVKHTSFKVVNIQLAGKMESCNISYSVHPVLYPEIKENGFGICTKIAYNYINPVYLIEWFEYQKMMGVDMVLISLQSLNEAAYKVLRYYEREGIAKLISFPKEMPGKLAEINVLQDEVEKNYAVINDKFGSAVTNKRKTAVWGRISMMVSSLGVAHRSAKECKDKWGNTKKEAKKIFSVKKRDHGKRVVDHRLNQ</sequence>
<dbReference type="GO" id="GO:0016020">
    <property type="term" value="C:membrane"/>
    <property type="evidence" value="ECO:0007669"/>
    <property type="project" value="UniProtKB-SubCell"/>
</dbReference>
<dbReference type="InterPro" id="IPR028002">
    <property type="entry name" value="Myb_DNA-bind_5"/>
</dbReference>
<accession>A0A8S3QD03</accession>
<keyword evidence="4" id="KW-1185">Reference proteome</keyword>
<dbReference type="EMBL" id="CAJPWZ010000385">
    <property type="protein sequence ID" value="CAG2192422.1"/>
    <property type="molecule type" value="Genomic_DNA"/>
</dbReference>
<evidence type="ECO:0000313" key="4">
    <source>
        <dbReference type="Proteomes" id="UP000683360"/>
    </source>
</evidence>
<feature type="compositionally biased region" description="Acidic residues" evidence="1">
    <location>
        <begin position="14"/>
        <end position="39"/>
    </location>
</feature>
<dbReference type="OrthoDB" id="6042617at2759"/>
<dbReference type="AlphaFoldDB" id="A0A8S3QD03"/>
<comment type="caution">
    <text evidence="3">The sequence shown here is derived from an EMBL/GenBank/DDBJ whole genome shotgun (WGS) entry which is preliminary data.</text>
</comment>
<feature type="domain" description="Myb/SANT-like DNA-binding" evidence="2">
    <location>
        <begin position="283"/>
        <end position="350"/>
    </location>
</feature>
<protein>
    <recommendedName>
        <fullName evidence="2">Myb/SANT-like DNA-binding domain-containing protein</fullName>
    </recommendedName>
</protein>
<dbReference type="Proteomes" id="UP000683360">
    <property type="component" value="Unassembled WGS sequence"/>
</dbReference>
<proteinExistence type="predicted"/>
<evidence type="ECO:0000259" key="2">
    <source>
        <dbReference type="Pfam" id="PF13873"/>
    </source>
</evidence>
<gene>
    <name evidence="3" type="ORF">MEDL_7589</name>
</gene>
<feature type="region of interest" description="Disordered" evidence="1">
    <location>
        <begin position="1"/>
        <end position="74"/>
    </location>
</feature>
<dbReference type="GO" id="GO:0016757">
    <property type="term" value="F:glycosyltransferase activity"/>
    <property type="evidence" value="ECO:0007669"/>
    <property type="project" value="UniProtKB-UniRule"/>
</dbReference>
<dbReference type="Pfam" id="PF13873">
    <property type="entry name" value="Myb_DNA-bind_5"/>
    <property type="match status" value="1"/>
</dbReference>
<reference evidence="3" key="1">
    <citation type="submission" date="2021-03" db="EMBL/GenBank/DDBJ databases">
        <authorList>
            <person name="Bekaert M."/>
        </authorList>
    </citation>
    <scope>NUCLEOTIDE SEQUENCE</scope>
</reference>
<name>A0A8S3QD03_MYTED</name>